<gene>
    <name evidence="4" type="ORF">D8780_12025</name>
</gene>
<organism evidence="4 5">
    <name type="scientific">Notoacmeibacter ruber</name>
    <dbReference type="NCBI Taxonomy" id="2670375"/>
    <lineage>
        <taxon>Bacteria</taxon>
        <taxon>Pseudomonadati</taxon>
        <taxon>Pseudomonadota</taxon>
        <taxon>Alphaproteobacteria</taxon>
        <taxon>Hyphomicrobiales</taxon>
        <taxon>Notoacmeibacteraceae</taxon>
        <taxon>Notoacmeibacter</taxon>
    </lineage>
</organism>
<dbReference type="AlphaFoldDB" id="A0A3L7JDH4"/>
<comment type="similarity">
    <text evidence="1">Belongs to the virb1 family.</text>
</comment>
<comment type="caution">
    <text evidence="4">The sequence shown here is derived from an EMBL/GenBank/DDBJ whole genome shotgun (WGS) entry which is preliminary data.</text>
</comment>
<feature type="domain" description="Transglycosylase SLT" evidence="3">
    <location>
        <begin position="45"/>
        <end position="173"/>
    </location>
</feature>
<dbReference type="SUPFAM" id="SSF53955">
    <property type="entry name" value="Lysozyme-like"/>
    <property type="match status" value="1"/>
</dbReference>
<sequence>MIRSRRLPAMAVLGIVLGLAAPAFASEPQARNVSAPVNLCEREMIAASARTGVPLGVLYAVGLTESGSAGSMRPYALNIAGRTVQPARVDEAIAIVRREQKRGVRLIDVGCMQVNLHYHRDAFTSLKAMFDPALNVAYAAQFLKRLHARHGTWSMAVARYHAGHDNNVAQKRYVCSVIRRMVRSGFGKMTPQAASFCQT</sequence>
<proteinExistence type="inferred from homology"/>
<dbReference type="InterPro" id="IPR008258">
    <property type="entry name" value="Transglycosylase_SLT_dom_1"/>
</dbReference>
<feature type="chain" id="PRO_5018223046" evidence="2">
    <location>
        <begin position="26"/>
        <end position="199"/>
    </location>
</feature>
<accession>A0A3L7JDH4</accession>
<evidence type="ECO:0000313" key="4">
    <source>
        <dbReference type="EMBL" id="RLQ88838.1"/>
    </source>
</evidence>
<dbReference type="InterPro" id="IPR023346">
    <property type="entry name" value="Lysozyme-like_dom_sf"/>
</dbReference>
<evidence type="ECO:0000313" key="5">
    <source>
        <dbReference type="Proteomes" id="UP000281094"/>
    </source>
</evidence>
<evidence type="ECO:0000256" key="1">
    <source>
        <dbReference type="ARBA" id="ARBA00009387"/>
    </source>
</evidence>
<evidence type="ECO:0000256" key="2">
    <source>
        <dbReference type="SAM" id="SignalP"/>
    </source>
</evidence>
<keyword evidence="5" id="KW-1185">Reference proteome</keyword>
<dbReference type="Gene3D" id="1.10.530.10">
    <property type="match status" value="1"/>
</dbReference>
<evidence type="ECO:0000259" key="3">
    <source>
        <dbReference type="Pfam" id="PF01464"/>
    </source>
</evidence>
<feature type="signal peptide" evidence="2">
    <location>
        <begin position="1"/>
        <end position="25"/>
    </location>
</feature>
<dbReference type="EMBL" id="RCWN01000001">
    <property type="protein sequence ID" value="RLQ88838.1"/>
    <property type="molecule type" value="Genomic_DNA"/>
</dbReference>
<dbReference type="Pfam" id="PF01464">
    <property type="entry name" value="SLT"/>
    <property type="match status" value="1"/>
</dbReference>
<name>A0A3L7JDH4_9HYPH</name>
<reference evidence="4 5" key="1">
    <citation type="submission" date="2018-10" db="EMBL/GenBank/DDBJ databases">
        <title>Notoacmeibacter sp. M2BS9Y-3-1, whole genome shotgun sequence.</title>
        <authorList>
            <person name="Tuo L."/>
        </authorList>
    </citation>
    <scope>NUCLEOTIDE SEQUENCE [LARGE SCALE GENOMIC DNA]</scope>
    <source>
        <strain evidence="4 5">M2BS9Y-3-1</strain>
    </source>
</reference>
<protein>
    <submittedName>
        <fullName evidence="4">Lytic transglycosylase domain-containing protein</fullName>
    </submittedName>
</protein>
<keyword evidence="2" id="KW-0732">Signal</keyword>
<dbReference type="Proteomes" id="UP000281094">
    <property type="component" value="Unassembled WGS sequence"/>
</dbReference>